<reference evidence="1 2" key="1">
    <citation type="submission" date="2023-07" db="EMBL/GenBank/DDBJ databases">
        <authorList>
            <person name="Peeters C."/>
        </authorList>
    </citation>
    <scope>NUCLEOTIDE SEQUENCE [LARGE SCALE GENOMIC DNA]</scope>
    <source>
        <strain evidence="1 2">R-77569</strain>
    </source>
</reference>
<accession>A0ABN9KJG7</accession>
<proteinExistence type="predicted"/>
<dbReference type="EMBL" id="CAUDKV010000053">
    <property type="protein sequence ID" value="CAJ0899858.1"/>
    <property type="molecule type" value="Genomic_DNA"/>
</dbReference>
<keyword evidence="2" id="KW-1185">Reference proteome</keyword>
<dbReference type="Proteomes" id="UP001190452">
    <property type="component" value="Unassembled WGS sequence"/>
</dbReference>
<gene>
    <name evidence="1" type="ORF">R77569_04982</name>
</gene>
<organism evidence="1 2">
    <name type="scientific">Ralstonia mannitolilytica</name>
    <dbReference type="NCBI Taxonomy" id="105219"/>
    <lineage>
        <taxon>Bacteria</taxon>
        <taxon>Pseudomonadati</taxon>
        <taxon>Pseudomonadota</taxon>
        <taxon>Betaproteobacteria</taxon>
        <taxon>Burkholderiales</taxon>
        <taxon>Burkholderiaceae</taxon>
        <taxon>Ralstonia</taxon>
    </lineage>
</organism>
<evidence type="ECO:0000313" key="2">
    <source>
        <dbReference type="Proteomes" id="UP001190452"/>
    </source>
</evidence>
<protein>
    <submittedName>
        <fullName evidence="1">Uncharacterized protein</fullName>
    </submittedName>
</protein>
<evidence type="ECO:0000313" key="1">
    <source>
        <dbReference type="EMBL" id="CAJ0899858.1"/>
    </source>
</evidence>
<sequence>MLRADIGVAQFVGGHESTAECVLDAGRHADLALERLVAALGFGFDLPLEVIDLDLELPQDGLDHVAVDQRQQQVFGIDFGAPELGSVSGGLLQ</sequence>
<name>A0ABN9KJG7_9RALS</name>
<comment type="caution">
    <text evidence="1">The sequence shown here is derived from an EMBL/GenBank/DDBJ whole genome shotgun (WGS) entry which is preliminary data.</text>
</comment>